<evidence type="ECO:0000256" key="1">
    <source>
        <dbReference type="SAM" id="Phobius"/>
    </source>
</evidence>
<sequence>MVKNLLTVAVEVDLWISVQSGSMEDTHLSIKQKLPQADCSLESEIPAEDGDALPVRCAAGACLRCPLLVPGKQSRELWVEGTVTLTWGSQFKRIAPFLVNAAVRMNGTRYWNVDKTPRHRTSVTIDVEVNFTVPIIAISSTGGFFLLLIITMLLIKCGFFRRKAISEESRSVLRGQVQEEGEEVGGEPDHVADVVIIVGIHSSG</sequence>
<dbReference type="Proteomes" id="UP001318040">
    <property type="component" value="Chromosome 84"/>
</dbReference>
<accession>A0AAJ7WJE1</accession>
<protein>
    <submittedName>
        <fullName evidence="3">Uncharacterized protein LOC116936888</fullName>
    </submittedName>
</protein>
<dbReference type="RefSeq" id="XP_032799926.1">
    <property type="nucleotide sequence ID" value="XM_032944035.1"/>
</dbReference>
<name>A0AAJ7WJE1_PETMA</name>
<evidence type="ECO:0000313" key="2">
    <source>
        <dbReference type="Proteomes" id="UP001318040"/>
    </source>
</evidence>
<reference evidence="3" key="1">
    <citation type="submission" date="2025-08" db="UniProtKB">
        <authorList>
            <consortium name="RefSeq"/>
        </authorList>
    </citation>
    <scope>IDENTIFICATION</scope>
    <source>
        <tissue evidence="3">Sperm</tissue>
    </source>
</reference>
<dbReference type="AlphaFoldDB" id="A0AAJ7WJE1"/>
<gene>
    <name evidence="3" type="primary">LOC116936888</name>
</gene>
<keyword evidence="1" id="KW-0472">Membrane</keyword>
<feature type="transmembrane region" description="Helical" evidence="1">
    <location>
        <begin position="131"/>
        <end position="155"/>
    </location>
</feature>
<keyword evidence="1" id="KW-0812">Transmembrane</keyword>
<dbReference type="Gene3D" id="1.20.5.930">
    <property type="entry name" value="Bicelle-embedded integrin alpha(iib) transmembrane segment"/>
    <property type="match status" value="1"/>
</dbReference>
<evidence type="ECO:0000313" key="3">
    <source>
        <dbReference type="RefSeq" id="XP_032799926.1"/>
    </source>
</evidence>
<keyword evidence="1" id="KW-1133">Transmembrane helix</keyword>
<keyword evidence="2" id="KW-1185">Reference proteome</keyword>
<organism evidence="2 3">
    <name type="scientific">Petromyzon marinus</name>
    <name type="common">Sea lamprey</name>
    <dbReference type="NCBI Taxonomy" id="7757"/>
    <lineage>
        <taxon>Eukaryota</taxon>
        <taxon>Metazoa</taxon>
        <taxon>Chordata</taxon>
        <taxon>Craniata</taxon>
        <taxon>Vertebrata</taxon>
        <taxon>Cyclostomata</taxon>
        <taxon>Hyperoartia</taxon>
        <taxon>Petromyzontiformes</taxon>
        <taxon>Petromyzontidae</taxon>
        <taxon>Petromyzon</taxon>
    </lineage>
</organism>
<dbReference type="KEGG" id="pmrn:116936888"/>
<proteinExistence type="predicted"/>